<dbReference type="RefSeq" id="WP_000833530.1">
    <property type="nucleotide sequence ID" value="NZ_NFDQ01000029.1"/>
</dbReference>
<keyword evidence="1" id="KW-1133">Transmembrane helix</keyword>
<gene>
    <name evidence="2" type="ORF">BK749_08230</name>
</gene>
<protein>
    <recommendedName>
        <fullName evidence="4">DUF3902 family protein</fullName>
    </recommendedName>
</protein>
<feature type="transmembrane region" description="Helical" evidence="1">
    <location>
        <begin position="65"/>
        <end position="87"/>
    </location>
</feature>
<dbReference type="InterPro" id="IPR025001">
    <property type="entry name" value="DUF3902"/>
</dbReference>
<dbReference type="AlphaFoldDB" id="A0A243D1F2"/>
<evidence type="ECO:0000313" key="3">
    <source>
        <dbReference type="Proteomes" id="UP000194911"/>
    </source>
</evidence>
<evidence type="ECO:0000313" key="2">
    <source>
        <dbReference type="EMBL" id="OTY78052.1"/>
    </source>
</evidence>
<evidence type="ECO:0000256" key="1">
    <source>
        <dbReference type="SAM" id="Phobius"/>
    </source>
</evidence>
<dbReference type="EMBL" id="NFDQ01000029">
    <property type="protein sequence ID" value="OTY78052.1"/>
    <property type="molecule type" value="Genomic_DNA"/>
</dbReference>
<feature type="transmembrane region" description="Helical" evidence="1">
    <location>
        <begin position="7"/>
        <end position="27"/>
    </location>
</feature>
<dbReference type="Proteomes" id="UP000194911">
    <property type="component" value="Unassembled WGS sequence"/>
</dbReference>
<sequence length="167" mass="18918">MKSALNNIMISLIFALGGVIALLFNLMGNQDWILNWVGVLLAYLSLAILIDLSNKTVYYKIFPKILYRTLFISFNTAVLGIVVGITYQLLGKWNVTIMMYYWLIILFLHLITIITLVILIFLNLNNQKNSFLYKFFILLNIFLTLGPVLYPLVLTIIGNGMSSSAGN</sequence>
<feature type="transmembrane region" description="Helical" evidence="1">
    <location>
        <begin position="33"/>
        <end position="53"/>
    </location>
</feature>
<feature type="transmembrane region" description="Helical" evidence="1">
    <location>
        <begin position="99"/>
        <end position="124"/>
    </location>
</feature>
<keyword evidence="1" id="KW-0812">Transmembrane</keyword>
<comment type="caution">
    <text evidence="2">The sequence shown here is derived from an EMBL/GenBank/DDBJ whole genome shotgun (WGS) entry which is preliminary data.</text>
</comment>
<keyword evidence="1" id="KW-0472">Membrane</keyword>
<dbReference type="Pfam" id="PF13042">
    <property type="entry name" value="DUF3902"/>
    <property type="match status" value="1"/>
</dbReference>
<organism evidence="2 3">
    <name type="scientific">Bacillus thuringiensis serovar vazensis</name>
    <dbReference type="NCBI Taxonomy" id="180867"/>
    <lineage>
        <taxon>Bacteria</taxon>
        <taxon>Bacillati</taxon>
        <taxon>Bacillota</taxon>
        <taxon>Bacilli</taxon>
        <taxon>Bacillales</taxon>
        <taxon>Bacillaceae</taxon>
        <taxon>Bacillus</taxon>
        <taxon>Bacillus cereus group</taxon>
    </lineage>
</organism>
<name>A0A243D1F2_BACTU</name>
<proteinExistence type="predicted"/>
<evidence type="ECO:0008006" key="4">
    <source>
        <dbReference type="Google" id="ProtNLM"/>
    </source>
</evidence>
<reference evidence="2 3" key="1">
    <citation type="submission" date="2016-10" db="EMBL/GenBank/DDBJ databases">
        <title>Comparative genomics of Bacillus thuringiensis reveals a path to pathogens against multiple invertebrate hosts.</title>
        <authorList>
            <person name="Zheng J."/>
            <person name="Gao Q."/>
            <person name="Liu H."/>
            <person name="Peng D."/>
            <person name="Ruan L."/>
            <person name="Sun M."/>
        </authorList>
    </citation>
    <scope>NUCLEOTIDE SEQUENCE [LARGE SCALE GENOMIC DNA]</scope>
    <source>
        <strain evidence="2">BGSC 4CE1</strain>
    </source>
</reference>
<accession>A0A243D1F2</accession>
<feature type="transmembrane region" description="Helical" evidence="1">
    <location>
        <begin position="136"/>
        <end position="157"/>
    </location>
</feature>